<gene>
    <name evidence="1" type="ORF">RJ641_001107</name>
</gene>
<proteinExistence type="predicted"/>
<dbReference type="GO" id="GO:0005507">
    <property type="term" value="F:copper ion binding"/>
    <property type="evidence" value="ECO:0007669"/>
    <property type="project" value="InterPro"/>
</dbReference>
<accession>A0AAN8W7K9</accession>
<name>A0AAN8W7K9_9MAGN</name>
<dbReference type="GO" id="GO:0008131">
    <property type="term" value="F:primary methylamine oxidase activity"/>
    <property type="evidence" value="ECO:0007669"/>
    <property type="project" value="InterPro"/>
</dbReference>
<keyword evidence="2" id="KW-1185">Reference proteome</keyword>
<dbReference type="InterPro" id="IPR036460">
    <property type="entry name" value="Cu_amine_oxidase_C_sf"/>
</dbReference>
<evidence type="ECO:0000313" key="2">
    <source>
        <dbReference type="Proteomes" id="UP001370490"/>
    </source>
</evidence>
<dbReference type="Proteomes" id="UP001370490">
    <property type="component" value="Unassembled WGS sequence"/>
</dbReference>
<dbReference type="GO" id="GO:0048038">
    <property type="term" value="F:quinone binding"/>
    <property type="evidence" value="ECO:0007669"/>
    <property type="project" value="InterPro"/>
</dbReference>
<protein>
    <submittedName>
        <fullName evidence="1">Uncharacterized protein</fullName>
    </submittedName>
</protein>
<dbReference type="SUPFAM" id="SSF49998">
    <property type="entry name" value="Amine oxidase catalytic domain"/>
    <property type="match status" value="1"/>
</dbReference>
<comment type="caution">
    <text evidence="1">The sequence shown here is derived from an EMBL/GenBank/DDBJ whole genome shotgun (WGS) entry which is preliminary data.</text>
</comment>
<dbReference type="GO" id="GO:0009308">
    <property type="term" value="P:amine metabolic process"/>
    <property type="evidence" value="ECO:0007669"/>
    <property type="project" value="InterPro"/>
</dbReference>
<dbReference type="AlphaFoldDB" id="A0AAN8W7K9"/>
<organism evidence="1 2">
    <name type="scientific">Dillenia turbinata</name>
    <dbReference type="NCBI Taxonomy" id="194707"/>
    <lineage>
        <taxon>Eukaryota</taxon>
        <taxon>Viridiplantae</taxon>
        <taxon>Streptophyta</taxon>
        <taxon>Embryophyta</taxon>
        <taxon>Tracheophyta</taxon>
        <taxon>Spermatophyta</taxon>
        <taxon>Magnoliopsida</taxon>
        <taxon>eudicotyledons</taxon>
        <taxon>Gunneridae</taxon>
        <taxon>Pentapetalae</taxon>
        <taxon>Dilleniales</taxon>
        <taxon>Dilleniaceae</taxon>
        <taxon>Dillenia</taxon>
    </lineage>
</organism>
<reference evidence="1 2" key="1">
    <citation type="submission" date="2023-12" db="EMBL/GenBank/DDBJ databases">
        <title>A high-quality genome assembly for Dillenia turbinata (Dilleniales).</title>
        <authorList>
            <person name="Chanderbali A."/>
        </authorList>
    </citation>
    <scope>NUCLEOTIDE SEQUENCE [LARGE SCALE GENOMIC DNA]</scope>
    <source>
        <strain evidence="1">LSX21</strain>
        <tissue evidence="1">Leaf</tissue>
    </source>
</reference>
<dbReference type="EMBL" id="JBAMMX010000001">
    <property type="protein sequence ID" value="KAK6947634.1"/>
    <property type="molecule type" value="Genomic_DNA"/>
</dbReference>
<sequence length="83" mass="9389">MTYLKATKQVAKTEKDAQNKLKLYDPYEFHVVNPSKKTRVGSSSFDQKPVKFFERNPILQVPSNVENDLPVCKAAASAFDQVL</sequence>
<evidence type="ECO:0000313" key="1">
    <source>
        <dbReference type="EMBL" id="KAK6947634.1"/>
    </source>
</evidence>